<dbReference type="KEGG" id="sof:NCTC11214_00206"/>
<name>A0A447KKA2_SEROD</name>
<keyword evidence="1" id="KW-1133">Transmembrane helix</keyword>
<dbReference type="Proteomes" id="UP000281391">
    <property type="component" value="Chromosome"/>
</dbReference>
<gene>
    <name evidence="2" type="ORF">NCTC11214_00206</name>
</gene>
<sequence length="30" mass="3655">MYSVQRRGEVYSLMGIKFYFIFIFTIRAAF</sequence>
<keyword evidence="1" id="KW-0812">Transmembrane</keyword>
<evidence type="ECO:0000313" key="3">
    <source>
        <dbReference type="Proteomes" id="UP000281391"/>
    </source>
</evidence>
<protein>
    <submittedName>
        <fullName evidence="2">Uncharacterized protein</fullName>
    </submittedName>
</protein>
<reference evidence="2 3" key="1">
    <citation type="submission" date="2018-12" db="EMBL/GenBank/DDBJ databases">
        <authorList>
            <consortium name="Pathogen Informatics"/>
        </authorList>
    </citation>
    <scope>NUCLEOTIDE SEQUENCE [LARGE SCALE GENOMIC DNA]</scope>
    <source>
        <strain evidence="2 3">NCTC11214</strain>
    </source>
</reference>
<organism evidence="2 3">
    <name type="scientific">Serratia odorifera</name>
    <dbReference type="NCBI Taxonomy" id="618"/>
    <lineage>
        <taxon>Bacteria</taxon>
        <taxon>Pseudomonadati</taxon>
        <taxon>Pseudomonadota</taxon>
        <taxon>Gammaproteobacteria</taxon>
        <taxon>Enterobacterales</taxon>
        <taxon>Yersiniaceae</taxon>
        <taxon>Serratia</taxon>
    </lineage>
</organism>
<feature type="transmembrane region" description="Helical" evidence="1">
    <location>
        <begin position="12"/>
        <end position="29"/>
    </location>
</feature>
<proteinExistence type="predicted"/>
<dbReference type="EMBL" id="LR134117">
    <property type="protein sequence ID" value="VDZ51443.1"/>
    <property type="molecule type" value="Genomic_DNA"/>
</dbReference>
<evidence type="ECO:0000256" key="1">
    <source>
        <dbReference type="SAM" id="Phobius"/>
    </source>
</evidence>
<keyword evidence="1" id="KW-0472">Membrane</keyword>
<dbReference type="AlphaFoldDB" id="A0A447KKA2"/>
<accession>A0A447KKA2</accession>
<evidence type="ECO:0000313" key="2">
    <source>
        <dbReference type="EMBL" id="VDZ51443.1"/>
    </source>
</evidence>